<feature type="transmembrane region" description="Helical" evidence="5">
    <location>
        <begin position="5"/>
        <end position="23"/>
    </location>
</feature>
<evidence type="ECO:0000256" key="5">
    <source>
        <dbReference type="SAM" id="Phobius"/>
    </source>
</evidence>
<dbReference type="GO" id="GO:0046872">
    <property type="term" value="F:metal ion binding"/>
    <property type="evidence" value="ECO:0007669"/>
    <property type="project" value="UniProtKB-KW"/>
</dbReference>
<evidence type="ECO:0000259" key="6">
    <source>
        <dbReference type="PROSITE" id="PS51007"/>
    </source>
</evidence>
<dbReference type="Proteomes" id="UP000216188">
    <property type="component" value="Unassembled WGS sequence"/>
</dbReference>
<feature type="domain" description="Cytochrome c" evidence="6">
    <location>
        <begin position="189"/>
        <end position="303"/>
    </location>
</feature>
<keyword evidence="8" id="KW-1185">Reference proteome</keyword>
<feature type="domain" description="Cytochrome c" evidence="6">
    <location>
        <begin position="40"/>
        <end position="147"/>
    </location>
</feature>
<evidence type="ECO:0000256" key="4">
    <source>
        <dbReference type="PROSITE-ProRule" id="PRU00433"/>
    </source>
</evidence>
<keyword evidence="3 4" id="KW-0408">Iron</keyword>
<keyword evidence="1 4" id="KW-0349">Heme</keyword>
<keyword evidence="2 4" id="KW-0479">Metal-binding</keyword>
<organism evidence="7 8">
    <name type="scientific">Brucella pseudogrignonensis</name>
    <dbReference type="NCBI Taxonomy" id="419475"/>
    <lineage>
        <taxon>Bacteria</taxon>
        <taxon>Pseudomonadati</taxon>
        <taxon>Pseudomonadota</taxon>
        <taxon>Alphaproteobacteria</taxon>
        <taxon>Hyphomicrobiales</taxon>
        <taxon>Brucellaceae</taxon>
        <taxon>Brucella/Ochrobactrum group</taxon>
        <taxon>Brucella</taxon>
    </lineage>
</organism>
<gene>
    <name evidence="7" type="ORF">CEV34_2162</name>
</gene>
<comment type="caution">
    <text evidence="7">The sequence shown here is derived from an EMBL/GenBank/DDBJ whole genome shotgun (WGS) entry which is preliminary data.</text>
</comment>
<evidence type="ECO:0000256" key="2">
    <source>
        <dbReference type="ARBA" id="ARBA00022723"/>
    </source>
</evidence>
<dbReference type="EMBL" id="NNRM01000017">
    <property type="protein sequence ID" value="OYR27714.1"/>
    <property type="molecule type" value="Genomic_DNA"/>
</dbReference>
<protein>
    <submittedName>
        <fullName evidence="7">Cytochrome c family protein</fullName>
    </submittedName>
</protein>
<dbReference type="PROSITE" id="PS51007">
    <property type="entry name" value="CYTC"/>
    <property type="match status" value="2"/>
</dbReference>
<evidence type="ECO:0000256" key="3">
    <source>
        <dbReference type="ARBA" id="ARBA00023004"/>
    </source>
</evidence>
<dbReference type="SUPFAM" id="SSF46626">
    <property type="entry name" value="Cytochrome c"/>
    <property type="match status" value="2"/>
</dbReference>
<accession>A0A256GKL8</accession>
<reference evidence="7 8" key="1">
    <citation type="submission" date="2017-07" db="EMBL/GenBank/DDBJ databases">
        <title>Phylogenetic study on the rhizospheric bacterium Ochrobactrum sp. A44.</title>
        <authorList>
            <person name="Krzyzanowska D.M."/>
            <person name="Ossowicki A."/>
            <person name="Rajewska M."/>
            <person name="Maciag T."/>
            <person name="Kaczynski Z."/>
            <person name="Czerwicka M."/>
            <person name="Jafra S."/>
        </authorList>
    </citation>
    <scope>NUCLEOTIDE SEQUENCE [LARGE SCALE GENOMIC DNA]</scope>
    <source>
        <strain evidence="7 8">CCUG 30717</strain>
    </source>
</reference>
<evidence type="ECO:0000313" key="7">
    <source>
        <dbReference type="EMBL" id="OYR27714.1"/>
    </source>
</evidence>
<dbReference type="Pfam" id="PF00034">
    <property type="entry name" value="Cytochrom_C"/>
    <property type="match status" value="1"/>
</dbReference>
<keyword evidence="5" id="KW-1133">Transmembrane helix</keyword>
<sequence length="313" mass="33132">MVRKLAYAAGAIVIVGAATFWVLTTPQTVDQSVIAALQPGDATKGEHVFWAGGCASCHAAPGASGDDRKVLTGGHELVSDFGTFIAPNISPSAQGIGNWTLHDFANAMLKGVGRAGEHLYPSFPYTSYEKMQPQDVADLFAYMKTLPASDNVAPPHKLSFPFNIRRGLGLWKQLYLSDKPVVELANASDQVKRGQYLTEALGHCGECHTPRNVIGGLDDKQWMAGALSPETGSDGRKGVVPNITSGEGGIGEWGENDIAYALQSGFTPDFDSLGGSMADVVANMAHLTDADRDAIAAYLKAIPAHSNGYPSNR</sequence>
<dbReference type="RefSeq" id="WP_094543549.1">
    <property type="nucleotide sequence ID" value="NZ_JBHEEM010000019.1"/>
</dbReference>
<dbReference type="GO" id="GO:0009055">
    <property type="term" value="F:electron transfer activity"/>
    <property type="evidence" value="ECO:0007669"/>
    <property type="project" value="InterPro"/>
</dbReference>
<dbReference type="Gene3D" id="1.10.760.10">
    <property type="entry name" value="Cytochrome c-like domain"/>
    <property type="match status" value="2"/>
</dbReference>
<dbReference type="PANTHER" id="PTHR35008">
    <property type="entry name" value="BLL4482 PROTEIN-RELATED"/>
    <property type="match status" value="1"/>
</dbReference>
<evidence type="ECO:0000256" key="1">
    <source>
        <dbReference type="ARBA" id="ARBA00022617"/>
    </source>
</evidence>
<name>A0A256GKL8_9HYPH</name>
<evidence type="ECO:0000313" key="8">
    <source>
        <dbReference type="Proteomes" id="UP000216188"/>
    </source>
</evidence>
<dbReference type="STRING" id="419475.A8A54_02470"/>
<dbReference type="InterPro" id="IPR051459">
    <property type="entry name" value="Cytochrome_c-type_DH"/>
</dbReference>
<dbReference type="InterPro" id="IPR036909">
    <property type="entry name" value="Cyt_c-like_dom_sf"/>
</dbReference>
<keyword evidence="5" id="KW-0812">Transmembrane</keyword>
<dbReference type="GO" id="GO:0020037">
    <property type="term" value="F:heme binding"/>
    <property type="evidence" value="ECO:0007669"/>
    <property type="project" value="InterPro"/>
</dbReference>
<keyword evidence="5" id="KW-0472">Membrane</keyword>
<dbReference type="PANTHER" id="PTHR35008:SF8">
    <property type="entry name" value="ALCOHOL DEHYDROGENASE CYTOCHROME C SUBUNIT"/>
    <property type="match status" value="1"/>
</dbReference>
<dbReference type="AlphaFoldDB" id="A0A256GKL8"/>
<dbReference type="InterPro" id="IPR009056">
    <property type="entry name" value="Cyt_c-like_dom"/>
</dbReference>
<proteinExistence type="predicted"/>